<feature type="non-terminal residue" evidence="2">
    <location>
        <position position="245"/>
    </location>
</feature>
<evidence type="ECO:0000313" key="3">
    <source>
        <dbReference type="Proteomes" id="UP001189429"/>
    </source>
</evidence>
<sequence length="245" mass="25940">GLVRQPSTFSNLPPTFDETRFWILDRKVQYMPGAMLEMGEGVGEVVLSVDGVAKWKDKKPDKAMLAMGGPPASSADSAREQAAEGASGSVPPEPATGEPAAKPTPVTPQEARPASCPPDAADGEASEAASGKATERAAALRGMVPRELRRGASGPRDAVEEVKHYIQAINKAFKDNMLSSADLTRSTVLSELRHFAAKWRRLAASDARQSDVGEAIQTIPKVVAHGLLNAPGAWEVALDFAAQFK</sequence>
<name>A0ABN9VTD0_9DINO</name>
<comment type="caution">
    <text evidence="2">The sequence shown here is derived from an EMBL/GenBank/DDBJ whole genome shotgun (WGS) entry which is preliminary data.</text>
</comment>
<dbReference type="EMBL" id="CAUYUJ010017518">
    <property type="protein sequence ID" value="CAK0875499.1"/>
    <property type="molecule type" value="Genomic_DNA"/>
</dbReference>
<evidence type="ECO:0000313" key="2">
    <source>
        <dbReference type="EMBL" id="CAK0875499.1"/>
    </source>
</evidence>
<protein>
    <submittedName>
        <fullName evidence="2">Uncharacterized protein</fullName>
    </submittedName>
</protein>
<keyword evidence="3" id="KW-1185">Reference proteome</keyword>
<gene>
    <name evidence="2" type="ORF">PCOR1329_LOCUS60149</name>
</gene>
<dbReference type="Proteomes" id="UP001189429">
    <property type="component" value="Unassembled WGS sequence"/>
</dbReference>
<organism evidence="2 3">
    <name type="scientific">Prorocentrum cordatum</name>
    <dbReference type="NCBI Taxonomy" id="2364126"/>
    <lineage>
        <taxon>Eukaryota</taxon>
        <taxon>Sar</taxon>
        <taxon>Alveolata</taxon>
        <taxon>Dinophyceae</taxon>
        <taxon>Prorocentrales</taxon>
        <taxon>Prorocentraceae</taxon>
        <taxon>Prorocentrum</taxon>
    </lineage>
</organism>
<proteinExistence type="predicted"/>
<accession>A0ABN9VTD0</accession>
<evidence type="ECO:0000256" key="1">
    <source>
        <dbReference type="SAM" id="MobiDB-lite"/>
    </source>
</evidence>
<reference evidence="2" key="1">
    <citation type="submission" date="2023-10" db="EMBL/GenBank/DDBJ databases">
        <authorList>
            <person name="Chen Y."/>
            <person name="Shah S."/>
            <person name="Dougan E. K."/>
            <person name="Thang M."/>
            <person name="Chan C."/>
        </authorList>
    </citation>
    <scope>NUCLEOTIDE SEQUENCE [LARGE SCALE GENOMIC DNA]</scope>
</reference>
<feature type="region of interest" description="Disordered" evidence="1">
    <location>
        <begin position="62"/>
        <end position="155"/>
    </location>
</feature>
<feature type="non-terminal residue" evidence="2">
    <location>
        <position position="1"/>
    </location>
</feature>